<reference evidence="2 3" key="1">
    <citation type="submission" date="2024-04" db="EMBL/GenBank/DDBJ databases">
        <title>Novel genus in family Flammeovirgaceae.</title>
        <authorList>
            <person name="Nguyen T.H."/>
            <person name="Vuong T.Q."/>
            <person name="Le H."/>
            <person name="Kim S.-G."/>
        </authorList>
    </citation>
    <scope>NUCLEOTIDE SEQUENCE [LARGE SCALE GENOMIC DNA]</scope>
    <source>
        <strain evidence="2 3">JCM 23209</strain>
    </source>
</reference>
<dbReference type="Proteomes" id="UP001403385">
    <property type="component" value="Unassembled WGS sequence"/>
</dbReference>
<organism evidence="2 3">
    <name type="scientific">Rapidithrix thailandica</name>
    <dbReference type="NCBI Taxonomy" id="413964"/>
    <lineage>
        <taxon>Bacteria</taxon>
        <taxon>Pseudomonadati</taxon>
        <taxon>Bacteroidota</taxon>
        <taxon>Cytophagia</taxon>
        <taxon>Cytophagales</taxon>
        <taxon>Flammeovirgaceae</taxon>
        <taxon>Rapidithrix</taxon>
    </lineage>
</organism>
<proteinExistence type="predicted"/>
<dbReference type="RefSeq" id="WP_346824660.1">
    <property type="nucleotide sequence ID" value="NZ_JBDKWZ010000029.1"/>
</dbReference>
<evidence type="ECO:0000313" key="2">
    <source>
        <dbReference type="EMBL" id="MEN7551882.1"/>
    </source>
</evidence>
<feature type="signal peptide" evidence="1">
    <location>
        <begin position="1"/>
        <end position="24"/>
    </location>
</feature>
<feature type="chain" id="PRO_5044004444" evidence="1">
    <location>
        <begin position="25"/>
        <end position="1462"/>
    </location>
</feature>
<sequence>MKQFLLVILFVLLGNFLFTPFASAQEAEINESEKKGASGSFAKWIESAYDSLEQLGKVANQLDDEALANLPILIGGNDVGVGNQMIMIDSARFTPQGAFFNAYILLELPFISKRIAFAAKNVAFNPAGLSQSTGTRLVILQSEKIKINDKVDFVLPAEGGRNYVEWDCNGFKAVNLKGAFEFSREVLVPETADGQVDNSGKVQATFEVNTTDPGAILTTINISPFQVPKLKGFSFQVHEAVVDYNDLVNHAGMQFPKDYQSGLGEDMALWQGFYLKNATIRLPEELSSAGGRKAISVHHMLIDDFGFSAAFYAENLFEDGSMNGWPFSITSMGVTLIKNQLKGAEFDGTIQVPMFDPDSPMKYTARIIHEGGRTNYDFLVQPGSDLKASVLTAKIRLEGNSVIRIKSNAGELQAEAILHGDASLDDGRKVNVKGLRFQNLHLATAKPFIRSGIWSLEGNGEKKLANFPVTINNIQFLHTERNLALKMDVGLNLMGDSTGFGASTRLAILGKIVEKRESSGDGIAEKVRQQWEYERTEVDDILVNVKGGAYEIEGVLSLYDKDPVYGDGFRGKVRAGFAKKVEVEAIAQFGNIEGMRYWYVDAKAMMPNGIGSPIAFYGFGGGLWYRMSPEHFSEIDLNKNPSLAGMDRIGGTPSGVVYKPDPDAGIGFKATVIIGTGGDPTPFNADASFEMTFNRGGGVRYIAFRGKAYFMAEINNRSAKAPVFAELNMSYDLTNEVFHATLATYVNTPALRGSHANGLAGQAVAHFAPDEWYIHIGTPEQRIGLNFIGVAKTGGYIMIGDRIPGFPEPPAEVSDILGGMDLDMMRDENKLGDGSGFAFGASMEVNTGRKTVGIFYGQFGAGLGFDIMLKNYGNARCKGSSGPIGINGWYASGQAWAYLQGQIGIKVKLFGKRREFDILSIGAAAVLQAKLPNPAWMRGVVGGRFSILGGLVKGRCRFKVTIGKECEIVGVSAVTGVKVISEMTPKPEAKEIDVFTAPQVAFNVPINKGFELLNNDNEYKAYRVKLTHFRLMDGGKEIVGEVQWNESQDVAIFKAHEILPPNRKLKAEVKVVWEEKVGSTWRPVGGNNQEYEEESTHFVTGEAPKNIPEENIRYAYPAKGQYNLLKKESPEGYIKLDYGQSYLFETKDKRGMEWKYVARMESPDVPQPIDLPLTYSTSNASLHFEIPAQLQLETGYDLYILKLPAKEAVAIDANVSTEEQEVYTQDSSQVQVTSKSLTGTLSLPDDFLLYRSRFRTSKYNTFAEKLNAVQMHRSLAVVIEGYNLLKLGYAFDAEEVLDQNDLYGWKEGKPLVQLTALPDNPWFKEFSLPVIYQGYPLGGSLKIEDWREAEVEGVPPYKAMTIYQENRQLQLDAGHSMSYTVPGTVYFNYDLEYYTLMDYNELVNKAWGKYKNSYGTASERIRKLLDTSFVNLYPREQYRFKLSYVLPGINKVTTERVYTIEN</sequence>
<name>A0AAW9S6J8_9BACT</name>
<evidence type="ECO:0000313" key="3">
    <source>
        <dbReference type="Proteomes" id="UP001403385"/>
    </source>
</evidence>
<keyword evidence="1" id="KW-0732">Signal</keyword>
<evidence type="ECO:0000256" key="1">
    <source>
        <dbReference type="SAM" id="SignalP"/>
    </source>
</evidence>
<comment type="caution">
    <text evidence="2">The sequence shown here is derived from an EMBL/GenBank/DDBJ whole genome shotgun (WGS) entry which is preliminary data.</text>
</comment>
<accession>A0AAW9S6J8</accession>
<protein>
    <submittedName>
        <fullName evidence="2">Uncharacterized protein</fullName>
    </submittedName>
</protein>
<keyword evidence="3" id="KW-1185">Reference proteome</keyword>
<gene>
    <name evidence="2" type="ORF">AAG747_28455</name>
</gene>
<dbReference type="EMBL" id="JBDKWZ010000029">
    <property type="protein sequence ID" value="MEN7551882.1"/>
    <property type="molecule type" value="Genomic_DNA"/>
</dbReference>